<dbReference type="GO" id="GO:0016787">
    <property type="term" value="F:hydrolase activity"/>
    <property type="evidence" value="ECO:0007669"/>
    <property type="project" value="UniProtKB-KW"/>
</dbReference>
<sequence>MNLLPGDVVWVDLEPTRGREQGGVRPGVVVSSAAALEAVDSLAIVIPLTTRDRGWPNHVPVAGMTGLSAASWAMTEQPRCVARERILRWTGAVDEETFDTIQMYLRDALDL</sequence>
<dbReference type="PANTHER" id="PTHR33988">
    <property type="entry name" value="ENDORIBONUCLEASE MAZF-RELATED"/>
    <property type="match status" value="1"/>
</dbReference>
<dbReference type="Pfam" id="PF02452">
    <property type="entry name" value="PemK_toxin"/>
    <property type="match status" value="1"/>
</dbReference>
<dbReference type="GO" id="GO:0004521">
    <property type="term" value="F:RNA endonuclease activity"/>
    <property type="evidence" value="ECO:0007669"/>
    <property type="project" value="TreeGrafter"/>
</dbReference>
<dbReference type="RefSeq" id="WP_191284226.1">
    <property type="nucleotide sequence ID" value="NZ_BNAI01000011.1"/>
</dbReference>
<comment type="function">
    <text evidence="3">Toxic component of a type II toxin-antitoxin (TA) system.</text>
</comment>
<proteinExistence type="inferred from homology"/>
<dbReference type="Proteomes" id="UP000617531">
    <property type="component" value="Unassembled WGS sequence"/>
</dbReference>
<dbReference type="EC" id="3.1.-.-" evidence="3"/>
<dbReference type="GO" id="GO:0003677">
    <property type="term" value="F:DNA binding"/>
    <property type="evidence" value="ECO:0007669"/>
    <property type="project" value="InterPro"/>
</dbReference>
<dbReference type="EMBL" id="BNAI01000011">
    <property type="protein sequence ID" value="GHF25968.1"/>
    <property type="molecule type" value="Genomic_DNA"/>
</dbReference>
<comment type="caution">
    <text evidence="4">The sequence shown here is derived from an EMBL/GenBank/DDBJ whole genome shotgun (WGS) entry which is preliminary data.</text>
</comment>
<keyword evidence="3" id="KW-0540">Nuclease</keyword>
<dbReference type="AlphaFoldDB" id="A0A8J3GTC9"/>
<keyword evidence="5" id="KW-1185">Reference proteome</keyword>
<evidence type="ECO:0000256" key="3">
    <source>
        <dbReference type="PIRNR" id="PIRNR033490"/>
    </source>
</evidence>
<comment type="similarity">
    <text evidence="1 3">Belongs to the PemK/MazF family.</text>
</comment>
<protein>
    <recommendedName>
        <fullName evidence="3">mRNA interferase</fullName>
        <ecNumber evidence="3">3.1.-.-</ecNumber>
    </recommendedName>
</protein>
<evidence type="ECO:0000256" key="1">
    <source>
        <dbReference type="ARBA" id="ARBA00007521"/>
    </source>
</evidence>
<dbReference type="PIRSF" id="PIRSF033490">
    <property type="entry name" value="MazF"/>
    <property type="match status" value="1"/>
</dbReference>
<dbReference type="GO" id="GO:0016075">
    <property type="term" value="P:rRNA catabolic process"/>
    <property type="evidence" value="ECO:0007669"/>
    <property type="project" value="TreeGrafter"/>
</dbReference>
<keyword evidence="2" id="KW-1277">Toxin-antitoxin system</keyword>
<evidence type="ECO:0000313" key="4">
    <source>
        <dbReference type="EMBL" id="GHF25968.1"/>
    </source>
</evidence>
<accession>A0A8J3GTC9</accession>
<organism evidence="4 5">
    <name type="scientific">Pseudolysinimonas yzui</name>
    <dbReference type="NCBI Taxonomy" id="2708254"/>
    <lineage>
        <taxon>Bacteria</taxon>
        <taxon>Bacillati</taxon>
        <taxon>Actinomycetota</taxon>
        <taxon>Actinomycetes</taxon>
        <taxon>Micrococcales</taxon>
        <taxon>Microbacteriaceae</taxon>
        <taxon>Pseudolysinimonas</taxon>
    </lineage>
</organism>
<keyword evidence="3" id="KW-0378">Hydrolase</keyword>
<dbReference type="PANTHER" id="PTHR33988:SF1">
    <property type="entry name" value="ENDORIBONUCLEASE MAZF7-RELATED"/>
    <property type="match status" value="1"/>
</dbReference>
<name>A0A8J3GTC9_9MICO</name>
<dbReference type="InterPro" id="IPR003477">
    <property type="entry name" value="PemK-like"/>
</dbReference>
<evidence type="ECO:0000313" key="5">
    <source>
        <dbReference type="Proteomes" id="UP000617531"/>
    </source>
</evidence>
<dbReference type="InterPro" id="IPR011067">
    <property type="entry name" value="Plasmid_toxin/cell-grow_inhib"/>
</dbReference>
<keyword evidence="3" id="KW-0255">Endonuclease</keyword>
<reference evidence="4" key="1">
    <citation type="journal article" date="2014" name="Int. J. Syst. Evol. Microbiol.">
        <title>Complete genome sequence of Corynebacterium casei LMG S-19264T (=DSM 44701T), isolated from a smear-ripened cheese.</title>
        <authorList>
            <consortium name="US DOE Joint Genome Institute (JGI-PGF)"/>
            <person name="Walter F."/>
            <person name="Albersmeier A."/>
            <person name="Kalinowski J."/>
            <person name="Ruckert C."/>
        </authorList>
    </citation>
    <scope>NUCLEOTIDE SEQUENCE</scope>
    <source>
        <strain evidence="4">CGMCC 1.16548</strain>
    </source>
</reference>
<dbReference type="GO" id="GO:0006402">
    <property type="term" value="P:mRNA catabolic process"/>
    <property type="evidence" value="ECO:0007669"/>
    <property type="project" value="TreeGrafter"/>
</dbReference>
<gene>
    <name evidence="4" type="ORF">GCM10011600_28630</name>
</gene>
<evidence type="ECO:0000256" key="2">
    <source>
        <dbReference type="ARBA" id="ARBA00022649"/>
    </source>
</evidence>
<dbReference type="Gene3D" id="2.30.30.110">
    <property type="match status" value="1"/>
</dbReference>
<reference evidence="4" key="2">
    <citation type="submission" date="2020-09" db="EMBL/GenBank/DDBJ databases">
        <authorList>
            <person name="Sun Q."/>
            <person name="Zhou Y."/>
        </authorList>
    </citation>
    <scope>NUCLEOTIDE SEQUENCE</scope>
    <source>
        <strain evidence="4">CGMCC 1.16548</strain>
    </source>
</reference>
<dbReference type="SUPFAM" id="SSF50118">
    <property type="entry name" value="Cell growth inhibitor/plasmid maintenance toxic component"/>
    <property type="match status" value="1"/>
</dbReference>